<gene>
    <name evidence="2" type="ORF">PGT21_037026</name>
</gene>
<proteinExistence type="predicted"/>
<evidence type="ECO:0000313" key="2">
    <source>
        <dbReference type="EMBL" id="KAA1120033.1"/>
    </source>
</evidence>
<keyword evidence="3" id="KW-1185">Reference proteome</keyword>
<evidence type="ECO:0000256" key="1">
    <source>
        <dbReference type="SAM" id="MobiDB-lite"/>
    </source>
</evidence>
<accession>A0A5B0R417</accession>
<sequence length="91" mass="9860">MIGSKDQTNNRIPAKFRNILKLVESNGSGEAIAMSSSLAHPSDLPRKDWPGSSGRAKWTDNIGAQTQLRPVGVMGRPAPKCEGLIWPSRYG</sequence>
<evidence type="ECO:0000313" key="3">
    <source>
        <dbReference type="Proteomes" id="UP000324748"/>
    </source>
</evidence>
<protein>
    <submittedName>
        <fullName evidence="2">Uncharacterized protein</fullName>
    </submittedName>
</protein>
<name>A0A5B0R417_PUCGR</name>
<organism evidence="2 3">
    <name type="scientific">Puccinia graminis f. sp. tritici</name>
    <dbReference type="NCBI Taxonomy" id="56615"/>
    <lineage>
        <taxon>Eukaryota</taxon>
        <taxon>Fungi</taxon>
        <taxon>Dikarya</taxon>
        <taxon>Basidiomycota</taxon>
        <taxon>Pucciniomycotina</taxon>
        <taxon>Pucciniomycetes</taxon>
        <taxon>Pucciniales</taxon>
        <taxon>Pucciniaceae</taxon>
        <taxon>Puccinia</taxon>
    </lineage>
</organism>
<comment type="caution">
    <text evidence="2">The sequence shown here is derived from an EMBL/GenBank/DDBJ whole genome shotgun (WGS) entry which is preliminary data.</text>
</comment>
<dbReference type="Proteomes" id="UP000324748">
    <property type="component" value="Unassembled WGS sequence"/>
</dbReference>
<feature type="region of interest" description="Disordered" evidence="1">
    <location>
        <begin position="36"/>
        <end position="56"/>
    </location>
</feature>
<reference evidence="2 3" key="1">
    <citation type="submission" date="2019-05" db="EMBL/GenBank/DDBJ databases">
        <title>Emergence of the Ug99 lineage of the wheat stem rust pathogen through somatic hybridization.</title>
        <authorList>
            <person name="Li F."/>
            <person name="Upadhyaya N.M."/>
            <person name="Sperschneider J."/>
            <person name="Matny O."/>
            <person name="Nguyen-Phuc H."/>
            <person name="Mago R."/>
            <person name="Raley C."/>
            <person name="Miller M.E."/>
            <person name="Silverstein K.A.T."/>
            <person name="Henningsen E."/>
            <person name="Hirsch C.D."/>
            <person name="Visser B."/>
            <person name="Pretorius Z.A."/>
            <person name="Steffenson B.J."/>
            <person name="Schwessinger B."/>
            <person name="Dodds P.N."/>
            <person name="Figueroa M."/>
        </authorList>
    </citation>
    <scope>NUCLEOTIDE SEQUENCE [LARGE SCALE GENOMIC DNA]</scope>
    <source>
        <strain evidence="2">21-0</strain>
    </source>
</reference>
<dbReference type="AlphaFoldDB" id="A0A5B0R417"/>
<dbReference type="EMBL" id="VSWC01000001">
    <property type="protein sequence ID" value="KAA1120033.1"/>
    <property type="molecule type" value="Genomic_DNA"/>
</dbReference>